<reference evidence="7" key="1">
    <citation type="journal article" date="2012" name="Nature">
        <title>Algal genomes reveal evolutionary mosaicism and the fate of nucleomorphs.</title>
        <authorList>
            <consortium name="DOE Joint Genome Institute"/>
            <person name="Curtis B.A."/>
            <person name="Tanifuji G."/>
            <person name="Burki F."/>
            <person name="Gruber A."/>
            <person name="Irimia M."/>
            <person name="Maruyama S."/>
            <person name="Arias M.C."/>
            <person name="Ball S.G."/>
            <person name="Gile G.H."/>
            <person name="Hirakawa Y."/>
            <person name="Hopkins J.F."/>
            <person name="Kuo A."/>
            <person name="Rensing S.A."/>
            <person name="Schmutz J."/>
            <person name="Symeonidi A."/>
            <person name="Elias M."/>
            <person name="Eveleigh R.J."/>
            <person name="Herman E.K."/>
            <person name="Klute M.J."/>
            <person name="Nakayama T."/>
            <person name="Obornik M."/>
            <person name="Reyes-Prieto A."/>
            <person name="Armbrust E.V."/>
            <person name="Aves S.J."/>
            <person name="Beiko R.G."/>
            <person name="Coutinho P."/>
            <person name="Dacks J.B."/>
            <person name="Durnford D.G."/>
            <person name="Fast N.M."/>
            <person name="Green B.R."/>
            <person name="Grisdale C.J."/>
            <person name="Hempel F."/>
            <person name="Henrissat B."/>
            <person name="Hoppner M.P."/>
            <person name="Ishida K."/>
            <person name="Kim E."/>
            <person name="Koreny L."/>
            <person name="Kroth P.G."/>
            <person name="Liu Y."/>
            <person name="Malik S.B."/>
            <person name="Maier U.G."/>
            <person name="McRose D."/>
            <person name="Mock T."/>
            <person name="Neilson J.A."/>
            <person name="Onodera N.T."/>
            <person name="Poole A.M."/>
            <person name="Pritham E.J."/>
            <person name="Richards T.A."/>
            <person name="Rocap G."/>
            <person name="Roy S.W."/>
            <person name="Sarai C."/>
            <person name="Schaack S."/>
            <person name="Shirato S."/>
            <person name="Slamovits C.H."/>
            <person name="Spencer D.F."/>
            <person name="Suzuki S."/>
            <person name="Worden A.Z."/>
            <person name="Zauner S."/>
            <person name="Barry K."/>
            <person name="Bell C."/>
            <person name="Bharti A.K."/>
            <person name="Crow J.A."/>
            <person name="Grimwood J."/>
            <person name="Kramer R."/>
            <person name="Lindquist E."/>
            <person name="Lucas S."/>
            <person name="Salamov A."/>
            <person name="McFadden G.I."/>
            <person name="Lane C.E."/>
            <person name="Keeling P.J."/>
            <person name="Gray M.W."/>
            <person name="Grigoriev I.V."/>
            <person name="Archibald J.M."/>
        </authorList>
    </citation>
    <scope>NUCLEOTIDE SEQUENCE</scope>
    <source>
        <strain evidence="7">CCMP2712</strain>
    </source>
</reference>
<dbReference type="RefSeq" id="XP_005819674.1">
    <property type="nucleotide sequence ID" value="XM_005819617.1"/>
</dbReference>
<evidence type="ECO:0000313" key="7">
    <source>
        <dbReference type="EMBL" id="EKX32694.1"/>
    </source>
</evidence>
<evidence type="ECO:0000256" key="3">
    <source>
        <dbReference type="ARBA" id="ARBA00012575"/>
    </source>
</evidence>
<evidence type="ECO:0000256" key="1">
    <source>
        <dbReference type="ARBA" id="ARBA00001637"/>
    </source>
</evidence>
<feature type="domain" description="Molybdopterin cofactor biosynthesis C (MoaC)" evidence="6">
    <location>
        <begin position="32"/>
        <end position="170"/>
    </location>
</feature>
<dbReference type="NCBIfam" id="NF006870">
    <property type="entry name" value="PRK09364.1"/>
    <property type="match status" value="1"/>
</dbReference>
<dbReference type="EC" id="4.6.1.17" evidence="3"/>
<evidence type="ECO:0000259" key="6">
    <source>
        <dbReference type="Pfam" id="PF01967"/>
    </source>
</evidence>
<dbReference type="KEGG" id="gtt:GUITHDRAFT_82102"/>
<dbReference type="Gene3D" id="3.30.70.640">
    <property type="entry name" value="Molybdopterin cofactor biosynthesis C (MoaC) domain"/>
    <property type="match status" value="1"/>
</dbReference>
<evidence type="ECO:0000256" key="4">
    <source>
        <dbReference type="ARBA" id="ARBA00023150"/>
    </source>
</evidence>
<dbReference type="CDD" id="cd01420">
    <property type="entry name" value="MoaC_PE"/>
    <property type="match status" value="1"/>
</dbReference>
<dbReference type="eggNOG" id="KOG2876">
    <property type="taxonomic scope" value="Eukaryota"/>
</dbReference>
<dbReference type="SUPFAM" id="SSF55040">
    <property type="entry name" value="Molybdenum cofactor biosynthesis protein C, MoaC"/>
    <property type="match status" value="1"/>
</dbReference>
<dbReference type="PANTHER" id="PTHR22960:SF0">
    <property type="entry name" value="MOLYBDENUM COFACTOR BIOSYNTHESIS PROTEIN 1"/>
    <property type="match status" value="1"/>
</dbReference>
<dbReference type="PaxDb" id="55529-EKX32694"/>
<evidence type="ECO:0000256" key="5">
    <source>
        <dbReference type="ARBA" id="ARBA00023239"/>
    </source>
</evidence>
<proteinExistence type="predicted"/>
<dbReference type="GeneID" id="17289426"/>
<dbReference type="HOGENOM" id="CLU_074693_1_0_1"/>
<dbReference type="UniPathway" id="UPA00344"/>
<dbReference type="InterPro" id="IPR050105">
    <property type="entry name" value="MoCo_biosynth_MoaA/MoaC"/>
</dbReference>
<dbReference type="GO" id="GO:0061798">
    <property type="term" value="F:GTP 3',8'-cyclase activity"/>
    <property type="evidence" value="ECO:0007669"/>
    <property type="project" value="TreeGrafter"/>
</dbReference>
<dbReference type="STRING" id="905079.L1I9W9"/>
<evidence type="ECO:0000256" key="2">
    <source>
        <dbReference type="ARBA" id="ARBA00005046"/>
    </source>
</evidence>
<protein>
    <recommendedName>
        <fullName evidence="3">cyclic pyranopterin monophosphate synthase</fullName>
        <ecNumber evidence="3">4.6.1.17</ecNumber>
    </recommendedName>
</protein>
<dbReference type="GO" id="GO:0061799">
    <property type="term" value="F:cyclic pyranopterin monophosphate synthase activity"/>
    <property type="evidence" value="ECO:0007669"/>
    <property type="project" value="UniProtKB-EC"/>
</dbReference>
<dbReference type="InterPro" id="IPR023045">
    <property type="entry name" value="MoaC"/>
</dbReference>
<dbReference type="Pfam" id="PF01967">
    <property type="entry name" value="MoaC"/>
    <property type="match status" value="1"/>
</dbReference>
<dbReference type="EMBL" id="JH993176">
    <property type="protein sequence ID" value="EKX32694.1"/>
    <property type="molecule type" value="Genomic_DNA"/>
</dbReference>
<dbReference type="InterPro" id="IPR002820">
    <property type="entry name" value="Mopterin_CF_biosynth-C_dom"/>
</dbReference>
<dbReference type="OrthoDB" id="429626at2759"/>
<accession>L1I9W9</accession>
<comment type="catalytic activity">
    <reaction evidence="1">
        <text>(8S)-3',8-cyclo-7,8-dihydroguanosine 5'-triphosphate = cyclic pyranopterin phosphate + diphosphate</text>
        <dbReference type="Rhea" id="RHEA:49580"/>
        <dbReference type="ChEBI" id="CHEBI:33019"/>
        <dbReference type="ChEBI" id="CHEBI:59648"/>
        <dbReference type="ChEBI" id="CHEBI:131766"/>
        <dbReference type="EC" id="4.6.1.17"/>
    </reaction>
</comment>
<dbReference type="GO" id="GO:0006777">
    <property type="term" value="P:Mo-molybdopterin cofactor biosynthetic process"/>
    <property type="evidence" value="ECO:0007669"/>
    <property type="project" value="UniProtKB-KW"/>
</dbReference>
<dbReference type="InterPro" id="IPR036522">
    <property type="entry name" value="MoaC_sf"/>
</dbReference>
<feature type="non-terminal residue" evidence="7">
    <location>
        <position position="181"/>
    </location>
</feature>
<dbReference type="PANTHER" id="PTHR22960">
    <property type="entry name" value="MOLYBDOPTERIN COFACTOR SYNTHESIS PROTEIN A"/>
    <property type="match status" value="1"/>
</dbReference>
<dbReference type="NCBIfam" id="TIGR00581">
    <property type="entry name" value="moaC"/>
    <property type="match status" value="1"/>
</dbReference>
<gene>
    <name evidence="7" type="ORF">GUITHDRAFT_82102</name>
</gene>
<sequence>GGGGGGGGGCKEEWGWELQGLTHVDEKGRPQMVEVGSKQVSQRVATASALLWAPDEVMSLLDQSTGEMQGRKGPVIATAIIAGTMAAKKTHELIPLCHPLMIEGCSLEAERVGKNELKLWCTVRTSGKTGVEMEALTGVSVAALTVYDMCKALSHDMVIKETRLERKTGGKSDFSREQREL</sequence>
<name>L1I9W9_GUITC</name>
<dbReference type="InterPro" id="IPR047594">
    <property type="entry name" value="MoaC_bact/euk"/>
</dbReference>
<dbReference type="AlphaFoldDB" id="L1I9W9"/>
<organism evidence="7">
    <name type="scientific">Guillardia theta (strain CCMP2712)</name>
    <name type="common">Cryptophyte</name>
    <dbReference type="NCBI Taxonomy" id="905079"/>
    <lineage>
        <taxon>Eukaryota</taxon>
        <taxon>Cryptophyceae</taxon>
        <taxon>Pyrenomonadales</taxon>
        <taxon>Geminigeraceae</taxon>
        <taxon>Guillardia</taxon>
    </lineage>
</organism>
<keyword evidence="5" id="KW-0456">Lyase</keyword>
<keyword evidence="4" id="KW-0501">Molybdenum cofactor biosynthesis</keyword>
<comment type="pathway">
    <text evidence="2">Cofactor biosynthesis; molybdopterin biosynthesis.</text>
</comment>